<keyword evidence="2" id="KW-1185">Reference proteome</keyword>
<comment type="caution">
    <text evidence="1">The sequence shown here is derived from an EMBL/GenBank/DDBJ whole genome shotgun (WGS) entry which is preliminary data.</text>
</comment>
<dbReference type="RefSeq" id="WP_269884353.1">
    <property type="nucleotide sequence ID" value="NZ_JAQAGZ010000019.1"/>
</dbReference>
<proteinExistence type="predicted"/>
<evidence type="ECO:0000313" key="2">
    <source>
        <dbReference type="Proteomes" id="UP001527882"/>
    </source>
</evidence>
<dbReference type="EMBL" id="JAQAGZ010000019">
    <property type="protein sequence ID" value="MCZ8515828.1"/>
    <property type="molecule type" value="Genomic_DNA"/>
</dbReference>
<evidence type="ECO:0000313" key="1">
    <source>
        <dbReference type="EMBL" id="MCZ8515828.1"/>
    </source>
</evidence>
<protein>
    <submittedName>
        <fullName evidence="1">Uncharacterized protein</fullName>
    </submittedName>
</protein>
<dbReference type="Proteomes" id="UP001527882">
    <property type="component" value="Unassembled WGS sequence"/>
</dbReference>
<reference evidence="1 2" key="1">
    <citation type="submission" date="2022-12" db="EMBL/GenBank/DDBJ databases">
        <title>Draft genome sequence of Paenibacillus sp. dW9.</title>
        <authorList>
            <person name="Choi E.-W."/>
            <person name="Kim D.-U."/>
        </authorList>
    </citation>
    <scope>NUCLEOTIDE SEQUENCE [LARGE SCALE GENOMIC DNA]</scope>
    <source>
        <strain evidence="2">dW9</strain>
    </source>
</reference>
<sequence>MLEIVDPLPVLKDIRLLNGKIGSMEVFRFDCELIKIRIPGNSCDCNCGLLKISSKGVYGWGEYILPYNTKSFDLVQWASVFTNLKGLSIPEAFQYIQSKDAAWGNIRRELAESALTDLASKLISPQKHKELTVERSYLMEHSQSYFSF</sequence>
<gene>
    <name evidence="1" type="ORF">O9H85_26135</name>
</gene>
<name>A0ABT4QG33_9BACL</name>
<organism evidence="1 2">
    <name type="scientific">Paenibacillus gyeongsangnamensis</name>
    <dbReference type="NCBI Taxonomy" id="3388067"/>
    <lineage>
        <taxon>Bacteria</taxon>
        <taxon>Bacillati</taxon>
        <taxon>Bacillota</taxon>
        <taxon>Bacilli</taxon>
        <taxon>Bacillales</taxon>
        <taxon>Paenibacillaceae</taxon>
        <taxon>Paenibacillus</taxon>
    </lineage>
</organism>
<accession>A0ABT4QG33</accession>